<keyword evidence="4" id="KW-1185">Reference proteome</keyword>
<dbReference type="PANTHER" id="PTHR44196">
    <property type="entry name" value="DEHYDROGENASE/REDUCTASE SDR FAMILY MEMBER 7B"/>
    <property type="match status" value="1"/>
</dbReference>
<organism evidence="3 4">
    <name type="scientific">Draconibacterium sediminis</name>
    <dbReference type="NCBI Taxonomy" id="1544798"/>
    <lineage>
        <taxon>Bacteria</taxon>
        <taxon>Pseudomonadati</taxon>
        <taxon>Bacteroidota</taxon>
        <taxon>Bacteroidia</taxon>
        <taxon>Marinilabiliales</taxon>
        <taxon>Prolixibacteraceae</taxon>
        <taxon>Draconibacterium</taxon>
    </lineage>
</organism>
<dbReference type="InterPro" id="IPR020904">
    <property type="entry name" value="Sc_DH/Rdtase_CS"/>
</dbReference>
<name>A0A0D8J5K7_9BACT</name>
<dbReference type="Pfam" id="PF00106">
    <property type="entry name" value="adh_short"/>
    <property type="match status" value="1"/>
</dbReference>
<dbReference type="GO" id="GO:0016491">
    <property type="term" value="F:oxidoreductase activity"/>
    <property type="evidence" value="ECO:0007669"/>
    <property type="project" value="UniProtKB-KW"/>
</dbReference>
<comment type="caution">
    <text evidence="3">The sequence shown here is derived from an EMBL/GenBank/DDBJ whole genome shotgun (WGS) entry which is preliminary data.</text>
</comment>
<dbReference type="PRINTS" id="PR00081">
    <property type="entry name" value="GDHRDH"/>
</dbReference>
<dbReference type="RefSeq" id="WP_045033015.1">
    <property type="nucleotide sequence ID" value="NZ_JRHC01000006.1"/>
</dbReference>
<dbReference type="EMBL" id="JRHC01000006">
    <property type="protein sequence ID" value="KJF42225.1"/>
    <property type="molecule type" value="Genomic_DNA"/>
</dbReference>
<dbReference type="Gene3D" id="3.40.50.720">
    <property type="entry name" value="NAD(P)-binding Rossmann-like Domain"/>
    <property type="match status" value="1"/>
</dbReference>
<keyword evidence="2" id="KW-0560">Oxidoreductase</keyword>
<dbReference type="SUPFAM" id="SSF51735">
    <property type="entry name" value="NAD(P)-binding Rossmann-fold domains"/>
    <property type="match status" value="1"/>
</dbReference>
<evidence type="ECO:0000256" key="1">
    <source>
        <dbReference type="ARBA" id="ARBA00006484"/>
    </source>
</evidence>
<protein>
    <submittedName>
        <fullName evidence="3">Short-chain dehydrogenase</fullName>
    </submittedName>
</protein>
<comment type="similarity">
    <text evidence="1">Belongs to the short-chain dehydrogenases/reductases (SDR) family.</text>
</comment>
<dbReference type="GO" id="GO:0016020">
    <property type="term" value="C:membrane"/>
    <property type="evidence" value="ECO:0007669"/>
    <property type="project" value="TreeGrafter"/>
</dbReference>
<gene>
    <name evidence="3" type="ORF">LH29_20745</name>
</gene>
<dbReference type="AlphaFoldDB" id="A0A0D8J5K7"/>
<dbReference type="PANTHER" id="PTHR44196:SF1">
    <property type="entry name" value="DEHYDROGENASE_REDUCTASE SDR FAMILY MEMBER 7B"/>
    <property type="match status" value="1"/>
</dbReference>
<proteinExistence type="inferred from homology"/>
<reference evidence="3 4" key="1">
    <citation type="submission" date="2014-09" db="EMBL/GenBank/DDBJ databases">
        <title>Draft Genome Sequence of Draconibacterium sp. JN14CK-3.</title>
        <authorList>
            <person name="Dong C."/>
            <person name="Lai Q."/>
            <person name="Shao Z."/>
        </authorList>
    </citation>
    <scope>NUCLEOTIDE SEQUENCE [LARGE SCALE GENOMIC DNA]</scope>
    <source>
        <strain evidence="3 4">JN14CK-3</strain>
    </source>
</reference>
<sequence length="264" mass="29073">MDFWGKTIWITGASSGIGKAVAIELSSNNVTLILSGRKEEALKDTEKLCIKNGCQTVILPFDLGNEESIEEAAQFIKENNIKIDALYQFGGISQRSFVAETPISVDRKIFEVNYFGTIALTKKVLPQMIKNGGGQIAVTSSIVGKFGFPYRSSYSASKQALHGFFESLRAENAKNNIAVSVIIPGRIKTNISVNAINKDGKTHAQMDAGQDKGMSAEKCAKVICKKLKKEKKEILVGGSEVIMVHIRRFLPRLYYYMASRVKPL</sequence>
<dbReference type="PROSITE" id="PS00061">
    <property type="entry name" value="ADH_SHORT"/>
    <property type="match status" value="1"/>
</dbReference>
<dbReference type="Proteomes" id="UP000032544">
    <property type="component" value="Unassembled WGS sequence"/>
</dbReference>
<accession>A0A0D8J5K7</accession>
<evidence type="ECO:0000313" key="3">
    <source>
        <dbReference type="EMBL" id="KJF42225.1"/>
    </source>
</evidence>
<dbReference type="STRING" id="1544798.LH29_20745"/>
<dbReference type="InterPro" id="IPR002347">
    <property type="entry name" value="SDR_fam"/>
</dbReference>
<evidence type="ECO:0000256" key="2">
    <source>
        <dbReference type="ARBA" id="ARBA00023002"/>
    </source>
</evidence>
<dbReference type="OrthoDB" id="9775296at2"/>
<evidence type="ECO:0000313" key="4">
    <source>
        <dbReference type="Proteomes" id="UP000032544"/>
    </source>
</evidence>
<dbReference type="InterPro" id="IPR036291">
    <property type="entry name" value="NAD(P)-bd_dom_sf"/>
</dbReference>